<keyword evidence="11" id="KW-1185">Reference proteome</keyword>
<evidence type="ECO:0000256" key="8">
    <source>
        <dbReference type="SAM" id="Phobius"/>
    </source>
</evidence>
<feature type="domain" description="VTT" evidence="9">
    <location>
        <begin position="46"/>
        <end position="166"/>
    </location>
</feature>
<proteinExistence type="inferred from homology"/>
<evidence type="ECO:0000256" key="5">
    <source>
        <dbReference type="ARBA" id="ARBA00022989"/>
    </source>
</evidence>
<feature type="compositionally biased region" description="Acidic residues" evidence="7">
    <location>
        <begin position="211"/>
        <end position="220"/>
    </location>
</feature>
<keyword evidence="5 8" id="KW-1133">Transmembrane helix</keyword>
<dbReference type="PANTHER" id="PTHR42709:SF6">
    <property type="entry name" value="UNDECAPRENYL PHOSPHATE TRANSPORTER A"/>
    <property type="match status" value="1"/>
</dbReference>
<evidence type="ECO:0000256" key="2">
    <source>
        <dbReference type="ARBA" id="ARBA00010792"/>
    </source>
</evidence>
<feature type="compositionally biased region" description="Low complexity" evidence="7">
    <location>
        <begin position="221"/>
        <end position="244"/>
    </location>
</feature>
<evidence type="ECO:0000256" key="1">
    <source>
        <dbReference type="ARBA" id="ARBA00004651"/>
    </source>
</evidence>
<evidence type="ECO:0000256" key="7">
    <source>
        <dbReference type="SAM" id="MobiDB-lite"/>
    </source>
</evidence>
<dbReference type="InterPro" id="IPR032816">
    <property type="entry name" value="VTT_dom"/>
</dbReference>
<feature type="transmembrane region" description="Helical" evidence="8">
    <location>
        <begin position="178"/>
        <end position="196"/>
    </location>
</feature>
<comment type="subcellular location">
    <subcellularLocation>
        <location evidence="1">Cell membrane</location>
        <topology evidence="1">Multi-pass membrane protein</topology>
    </subcellularLocation>
</comment>
<organism evidence="10 11">
    <name type="scientific">Streptosporangium oxazolinicum</name>
    <dbReference type="NCBI Taxonomy" id="909287"/>
    <lineage>
        <taxon>Bacteria</taxon>
        <taxon>Bacillati</taxon>
        <taxon>Actinomycetota</taxon>
        <taxon>Actinomycetes</taxon>
        <taxon>Streptosporangiales</taxon>
        <taxon>Streptosporangiaceae</taxon>
        <taxon>Streptosporangium</taxon>
    </lineage>
</organism>
<feature type="transmembrane region" description="Helical" evidence="8">
    <location>
        <begin position="60"/>
        <end position="81"/>
    </location>
</feature>
<evidence type="ECO:0000256" key="3">
    <source>
        <dbReference type="ARBA" id="ARBA00022475"/>
    </source>
</evidence>
<dbReference type="EMBL" id="BAABAQ010000004">
    <property type="protein sequence ID" value="GAA4189853.1"/>
    <property type="molecule type" value="Genomic_DNA"/>
</dbReference>
<feature type="transmembrane region" description="Helical" evidence="8">
    <location>
        <begin position="149"/>
        <end position="172"/>
    </location>
</feature>
<reference evidence="11" key="1">
    <citation type="journal article" date="2019" name="Int. J. Syst. Evol. Microbiol.">
        <title>The Global Catalogue of Microorganisms (GCM) 10K type strain sequencing project: providing services to taxonomists for standard genome sequencing and annotation.</title>
        <authorList>
            <consortium name="The Broad Institute Genomics Platform"/>
            <consortium name="The Broad Institute Genome Sequencing Center for Infectious Disease"/>
            <person name="Wu L."/>
            <person name="Ma J."/>
        </authorList>
    </citation>
    <scope>NUCLEOTIDE SEQUENCE [LARGE SCALE GENOMIC DNA]</scope>
    <source>
        <strain evidence="11">JCM 17388</strain>
    </source>
</reference>
<feature type="region of interest" description="Disordered" evidence="7">
    <location>
        <begin position="205"/>
        <end position="251"/>
    </location>
</feature>
<gene>
    <name evidence="10" type="ORF">GCM10022252_27210</name>
</gene>
<dbReference type="Pfam" id="PF09335">
    <property type="entry name" value="VTT_dom"/>
    <property type="match status" value="1"/>
</dbReference>
<comment type="similarity">
    <text evidence="2">Belongs to the DedA family.</text>
</comment>
<evidence type="ECO:0000259" key="9">
    <source>
        <dbReference type="Pfam" id="PF09335"/>
    </source>
</evidence>
<keyword evidence="3" id="KW-1003">Cell membrane</keyword>
<keyword evidence="4 8" id="KW-0812">Transmembrane</keyword>
<keyword evidence="6 8" id="KW-0472">Membrane</keyword>
<sequence>MPAAVHGRDPGVMLLDMLQSSSPYLVGSVLLAVLAFAGSLIPGVAAILVAGAALAGPWEIAAVALAGCAGCVLYATGGWLVGRRYGSRLRRSGAGRRIGERRWSRAEQLATGAGYGPALAAARFLPMVGSLIPIVAGTLRMPYPRFIRWVLAGSAVWVTVYLTLGTLAGEVLRQNRHLLVPILTCVAVVVAGLVVINYRARPPREAAGGDDVGDIGDTGDADNTGAAADSVRTTDSGHTTGSDDASGRVLG</sequence>
<protein>
    <recommendedName>
        <fullName evidence="9">VTT domain-containing protein</fullName>
    </recommendedName>
</protein>
<evidence type="ECO:0000256" key="6">
    <source>
        <dbReference type="ARBA" id="ARBA00023136"/>
    </source>
</evidence>
<dbReference type="InterPro" id="IPR051311">
    <property type="entry name" value="DedA_domain"/>
</dbReference>
<dbReference type="Proteomes" id="UP001501251">
    <property type="component" value="Unassembled WGS sequence"/>
</dbReference>
<feature type="transmembrane region" description="Helical" evidence="8">
    <location>
        <begin position="24"/>
        <end position="54"/>
    </location>
</feature>
<name>A0ABP8ATI8_9ACTN</name>
<accession>A0ABP8ATI8</accession>
<evidence type="ECO:0000313" key="10">
    <source>
        <dbReference type="EMBL" id="GAA4189853.1"/>
    </source>
</evidence>
<dbReference type="PANTHER" id="PTHR42709">
    <property type="entry name" value="ALKALINE PHOSPHATASE LIKE PROTEIN"/>
    <property type="match status" value="1"/>
</dbReference>
<evidence type="ECO:0000256" key="4">
    <source>
        <dbReference type="ARBA" id="ARBA00022692"/>
    </source>
</evidence>
<evidence type="ECO:0000313" key="11">
    <source>
        <dbReference type="Proteomes" id="UP001501251"/>
    </source>
</evidence>
<comment type="caution">
    <text evidence="10">The sequence shown here is derived from an EMBL/GenBank/DDBJ whole genome shotgun (WGS) entry which is preliminary data.</text>
</comment>